<gene>
    <name evidence="1" type="ORF">U14_01366</name>
</gene>
<organism evidence="1 2">
    <name type="scientific">Candidatus Moduliflexus flocculans</name>
    <dbReference type="NCBI Taxonomy" id="1499966"/>
    <lineage>
        <taxon>Bacteria</taxon>
        <taxon>Candidatus Moduliflexota</taxon>
        <taxon>Candidatus Moduliflexia</taxon>
        <taxon>Candidatus Moduliflexales</taxon>
        <taxon>Candidatus Moduliflexaceae</taxon>
    </lineage>
</organism>
<sequence length="171" mass="19472">MDICKQDHDFFKKDFEYMFQFYKIDAHFDQLWQMKSSARESLKDWLLASTVPPKIAETCANACSELIENCIKYTRENTRSGVAIHVDKTDITVETCNIATVEDCSNLRNSISALQVADDIKQLFVERLMQQTDGGGHLGLIKIALETKGRLELLKESADHAVHVRLCMEAK</sequence>
<evidence type="ECO:0000313" key="2">
    <source>
        <dbReference type="Proteomes" id="UP000030700"/>
    </source>
</evidence>
<accession>A0A0S6VRY9</accession>
<dbReference type="STRING" id="1499966.U14_01366"/>
<dbReference type="Proteomes" id="UP000030700">
    <property type="component" value="Unassembled WGS sequence"/>
</dbReference>
<keyword evidence="2" id="KW-1185">Reference proteome</keyword>
<proteinExistence type="predicted"/>
<evidence type="ECO:0008006" key="3">
    <source>
        <dbReference type="Google" id="ProtNLM"/>
    </source>
</evidence>
<dbReference type="AlphaFoldDB" id="A0A0S6VRY9"/>
<protein>
    <recommendedName>
        <fullName evidence="3">Histidine kinase/HSP90-like ATPase domain-containing protein</fullName>
    </recommendedName>
</protein>
<dbReference type="EMBL" id="DF820456">
    <property type="protein sequence ID" value="GAK50139.1"/>
    <property type="molecule type" value="Genomic_DNA"/>
</dbReference>
<dbReference type="InterPro" id="IPR046239">
    <property type="entry name" value="DUF6272"/>
</dbReference>
<dbReference type="Pfam" id="PF19788">
    <property type="entry name" value="DUF6272"/>
    <property type="match status" value="1"/>
</dbReference>
<dbReference type="HOGENOM" id="CLU_1559932_0_0_0"/>
<evidence type="ECO:0000313" key="1">
    <source>
        <dbReference type="EMBL" id="GAK50139.1"/>
    </source>
</evidence>
<name>A0A0S6VRY9_9BACT</name>
<reference evidence="1 2" key="1">
    <citation type="journal article" date="2015" name="PeerJ">
        <title>First genomic representation of candidate bacterial phylum KSB3 points to enhanced environmental sensing as a trigger of wastewater bulking.</title>
        <authorList>
            <person name="Sekiguchi Y."/>
            <person name="Ohashi A."/>
            <person name="Parks D.H."/>
            <person name="Yamauchi T."/>
            <person name="Tyson G.W."/>
            <person name="Hugenholtz P."/>
        </authorList>
    </citation>
    <scope>NUCLEOTIDE SEQUENCE [LARGE SCALE GENOMIC DNA]</scope>
</reference>